<evidence type="ECO:0000256" key="3">
    <source>
        <dbReference type="ARBA" id="ARBA00038502"/>
    </source>
</evidence>
<dbReference type="PROSITE" id="PS51186">
    <property type="entry name" value="GNAT"/>
    <property type="match status" value="1"/>
</dbReference>
<keyword evidence="6" id="KW-1185">Reference proteome</keyword>
<evidence type="ECO:0000256" key="2">
    <source>
        <dbReference type="ARBA" id="ARBA00023315"/>
    </source>
</evidence>
<proteinExistence type="inferred from homology"/>
<dbReference type="PANTHER" id="PTHR43792:SF8">
    <property type="entry name" value="[RIBOSOMAL PROTEIN US5]-ALANINE N-ACETYLTRANSFERASE"/>
    <property type="match status" value="1"/>
</dbReference>
<evidence type="ECO:0000313" key="6">
    <source>
        <dbReference type="Proteomes" id="UP001169006"/>
    </source>
</evidence>
<evidence type="ECO:0000256" key="1">
    <source>
        <dbReference type="ARBA" id="ARBA00022679"/>
    </source>
</evidence>
<dbReference type="SUPFAM" id="SSF55729">
    <property type="entry name" value="Acyl-CoA N-acyltransferases (Nat)"/>
    <property type="match status" value="1"/>
</dbReference>
<evidence type="ECO:0000259" key="4">
    <source>
        <dbReference type="PROSITE" id="PS51186"/>
    </source>
</evidence>
<dbReference type="Gene3D" id="3.40.630.30">
    <property type="match status" value="1"/>
</dbReference>
<dbReference type="EC" id="2.-.-.-" evidence="5"/>
<evidence type="ECO:0000313" key="5">
    <source>
        <dbReference type="EMBL" id="MDO1581447.1"/>
    </source>
</evidence>
<sequence>MIELDVRPVMRSDGAEVIEANRESAALHHPWVSPPTDDAAFDNWFAQTLTGANVSLLARIKATREIVGVFNLSNIVLGNFRSCYLGYYGMAPLAGQGLMTQALGQVLHHAFDEIGLNRVEANIQPGNERSIALVQRCGFQKEGFSPRYLKINGAWRDHERWAKLAE</sequence>
<gene>
    <name evidence="5" type="ORF">Q2T52_04995</name>
</gene>
<dbReference type="RefSeq" id="WP_302075554.1">
    <property type="nucleotide sequence ID" value="NZ_JAUKWQ010000001.1"/>
</dbReference>
<keyword evidence="2" id="KW-0012">Acyltransferase</keyword>
<dbReference type="PANTHER" id="PTHR43792">
    <property type="entry name" value="GNAT FAMILY, PUTATIVE (AFU_ORTHOLOGUE AFUA_3G00765)-RELATED-RELATED"/>
    <property type="match status" value="1"/>
</dbReference>
<protein>
    <submittedName>
        <fullName evidence="5">GNAT family protein</fullName>
        <ecNumber evidence="5">2.-.-.-</ecNumber>
    </submittedName>
</protein>
<dbReference type="GO" id="GO:0016740">
    <property type="term" value="F:transferase activity"/>
    <property type="evidence" value="ECO:0007669"/>
    <property type="project" value="UniProtKB-KW"/>
</dbReference>
<organism evidence="5 6">
    <name type="scientific">Rhizobium oryzicola</name>
    <dbReference type="NCBI Taxonomy" id="1232668"/>
    <lineage>
        <taxon>Bacteria</taxon>
        <taxon>Pseudomonadati</taxon>
        <taxon>Pseudomonadota</taxon>
        <taxon>Alphaproteobacteria</taxon>
        <taxon>Hyphomicrobiales</taxon>
        <taxon>Rhizobiaceae</taxon>
        <taxon>Rhizobium/Agrobacterium group</taxon>
        <taxon>Rhizobium</taxon>
    </lineage>
</organism>
<reference evidence="5" key="2">
    <citation type="submission" date="2023-07" db="EMBL/GenBank/DDBJ databases">
        <authorList>
            <person name="Sun H."/>
        </authorList>
    </citation>
    <scope>NUCLEOTIDE SEQUENCE</scope>
    <source>
        <strain evidence="5">05753</strain>
    </source>
</reference>
<dbReference type="Proteomes" id="UP001169006">
    <property type="component" value="Unassembled WGS sequence"/>
</dbReference>
<dbReference type="EMBL" id="JAUKWQ010000001">
    <property type="protein sequence ID" value="MDO1581447.1"/>
    <property type="molecule type" value="Genomic_DNA"/>
</dbReference>
<dbReference type="InterPro" id="IPR051531">
    <property type="entry name" value="N-acetyltransferase"/>
</dbReference>
<feature type="domain" description="N-acetyltransferase" evidence="4">
    <location>
        <begin position="4"/>
        <end position="166"/>
    </location>
</feature>
<reference evidence="5" key="1">
    <citation type="journal article" date="2015" name="Int. J. Syst. Evol. Microbiol.">
        <title>Rhizobium oryzicola sp. nov., potential plant-growth-promoting endophytic bacteria isolated from rice roots.</title>
        <authorList>
            <person name="Zhang X.X."/>
            <person name="Gao J.S."/>
            <person name="Cao Y.H."/>
            <person name="Sheirdil R.A."/>
            <person name="Wang X.C."/>
            <person name="Zhang L."/>
        </authorList>
    </citation>
    <scope>NUCLEOTIDE SEQUENCE</scope>
    <source>
        <strain evidence="5">05753</strain>
    </source>
</reference>
<accession>A0ABT8SSQ7</accession>
<comment type="caution">
    <text evidence="5">The sequence shown here is derived from an EMBL/GenBank/DDBJ whole genome shotgun (WGS) entry which is preliminary data.</text>
</comment>
<dbReference type="InterPro" id="IPR016181">
    <property type="entry name" value="Acyl_CoA_acyltransferase"/>
</dbReference>
<name>A0ABT8SSQ7_9HYPH</name>
<keyword evidence="1 5" id="KW-0808">Transferase</keyword>
<dbReference type="Pfam" id="PF13302">
    <property type="entry name" value="Acetyltransf_3"/>
    <property type="match status" value="1"/>
</dbReference>
<comment type="similarity">
    <text evidence="3">Belongs to the acetyltransferase family. RimJ subfamily.</text>
</comment>
<dbReference type="InterPro" id="IPR000182">
    <property type="entry name" value="GNAT_dom"/>
</dbReference>